<evidence type="ECO:0000256" key="1">
    <source>
        <dbReference type="ARBA" id="ARBA00004127"/>
    </source>
</evidence>
<dbReference type="EMBL" id="CP017813">
    <property type="protein sequence ID" value="APJ38828.1"/>
    <property type="molecule type" value="Genomic_DNA"/>
</dbReference>
<evidence type="ECO:0000313" key="14">
    <source>
        <dbReference type="Proteomes" id="UP000184322"/>
    </source>
</evidence>
<dbReference type="Pfam" id="PF00122">
    <property type="entry name" value="E1-E2_ATPase"/>
    <property type="match status" value="1"/>
</dbReference>
<dbReference type="GO" id="GO:0016887">
    <property type="term" value="F:ATP hydrolysis activity"/>
    <property type="evidence" value="ECO:0007669"/>
    <property type="project" value="InterPro"/>
</dbReference>
<dbReference type="Proteomes" id="UP000184322">
    <property type="component" value="Chromosome"/>
</dbReference>
<keyword evidence="6" id="KW-0067">ATP-binding</keyword>
<dbReference type="Pfam" id="PF13246">
    <property type="entry name" value="Cation_ATPase"/>
    <property type="match status" value="1"/>
</dbReference>
<evidence type="ECO:0000256" key="7">
    <source>
        <dbReference type="ARBA" id="ARBA00022842"/>
    </source>
</evidence>
<keyword evidence="3" id="KW-0597">Phosphoprotein</keyword>
<feature type="transmembrane region" description="Helical" evidence="11">
    <location>
        <begin position="293"/>
        <end position="322"/>
    </location>
</feature>
<dbReference type="InterPro" id="IPR008250">
    <property type="entry name" value="ATPase_P-typ_transduc_dom_A_sf"/>
</dbReference>
<dbReference type="Gene3D" id="1.20.1110.10">
    <property type="entry name" value="Calcium-transporting ATPase, transmembrane domain"/>
    <property type="match status" value="1"/>
</dbReference>
<keyword evidence="10 11" id="KW-0472">Membrane</keyword>
<dbReference type="FunFam" id="2.70.150.10:FF:000160">
    <property type="entry name" value="Sarcoplasmic/endoplasmic reticulum calcium ATPase 1"/>
    <property type="match status" value="1"/>
</dbReference>
<dbReference type="Pfam" id="PF00689">
    <property type="entry name" value="Cation_ATPase_C"/>
    <property type="match status" value="1"/>
</dbReference>
<comment type="subcellular location">
    <subcellularLocation>
        <location evidence="1">Endomembrane system</location>
        <topology evidence="1">Multi-pass membrane protein</topology>
    </subcellularLocation>
</comment>
<dbReference type="GO" id="GO:0016020">
    <property type="term" value="C:membrane"/>
    <property type="evidence" value="ECO:0007669"/>
    <property type="project" value="InterPro"/>
</dbReference>
<dbReference type="InterPro" id="IPR023298">
    <property type="entry name" value="ATPase_P-typ_TM_dom_sf"/>
</dbReference>
<protein>
    <submittedName>
        <fullName evidence="13">Cation transporter</fullName>
    </submittedName>
</protein>
<name>A0A1L4FTA4_9BACT</name>
<evidence type="ECO:0000259" key="12">
    <source>
        <dbReference type="SMART" id="SM00831"/>
    </source>
</evidence>
<dbReference type="SUPFAM" id="SSF81665">
    <property type="entry name" value="Calcium ATPase, transmembrane domain M"/>
    <property type="match status" value="1"/>
</dbReference>
<dbReference type="Gene3D" id="3.40.50.1000">
    <property type="entry name" value="HAD superfamily/HAD-like"/>
    <property type="match status" value="1"/>
</dbReference>
<dbReference type="STRING" id="48003.BLA55_02125"/>
<dbReference type="FunFam" id="3.40.50.1000:FF:000028">
    <property type="entry name" value="Calcium-transporting P-type ATPase, putative"/>
    <property type="match status" value="1"/>
</dbReference>
<dbReference type="FunFam" id="3.40.50.1000:FF:000001">
    <property type="entry name" value="Phospholipid-transporting ATPase IC"/>
    <property type="match status" value="1"/>
</dbReference>
<feature type="transmembrane region" description="Helical" evidence="11">
    <location>
        <begin position="678"/>
        <end position="700"/>
    </location>
</feature>
<dbReference type="PRINTS" id="PR00119">
    <property type="entry name" value="CATATPASE"/>
</dbReference>
<keyword evidence="14" id="KW-1185">Reference proteome</keyword>
<evidence type="ECO:0000256" key="9">
    <source>
        <dbReference type="ARBA" id="ARBA00022989"/>
    </source>
</evidence>
<dbReference type="GO" id="GO:0005524">
    <property type="term" value="F:ATP binding"/>
    <property type="evidence" value="ECO:0007669"/>
    <property type="project" value="UniProtKB-KW"/>
</dbReference>
<feature type="transmembrane region" description="Helical" evidence="11">
    <location>
        <begin position="720"/>
        <end position="739"/>
    </location>
</feature>
<dbReference type="PRINTS" id="PR00120">
    <property type="entry name" value="HATPASE"/>
</dbReference>
<reference evidence="14" key="1">
    <citation type="submission" date="2016-10" db="EMBL/GenBank/DDBJ databases">
        <authorList>
            <person name="Beylefeld A."/>
            <person name="Abolnik C."/>
        </authorList>
    </citation>
    <scope>NUCLEOTIDE SEQUENCE [LARGE SCALE GENOMIC DNA]</scope>
    <source>
        <strain evidence="14">B359_6</strain>
    </source>
</reference>
<dbReference type="InterPro" id="IPR044492">
    <property type="entry name" value="P_typ_ATPase_HD_dom"/>
</dbReference>
<evidence type="ECO:0000256" key="10">
    <source>
        <dbReference type="ARBA" id="ARBA00023136"/>
    </source>
</evidence>
<dbReference type="InterPro" id="IPR059000">
    <property type="entry name" value="ATPase_P-type_domA"/>
</dbReference>
<dbReference type="SFLD" id="SFLDF00027">
    <property type="entry name" value="p-type_atpase"/>
    <property type="match status" value="1"/>
</dbReference>
<dbReference type="Pfam" id="PF00690">
    <property type="entry name" value="Cation_ATPase_N"/>
    <property type="match status" value="1"/>
</dbReference>
<dbReference type="InterPro" id="IPR023299">
    <property type="entry name" value="ATPase_P-typ_cyto_dom_N"/>
</dbReference>
<dbReference type="InterPro" id="IPR004014">
    <property type="entry name" value="ATPase_P-typ_cation-transptr_N"/>
</dbReference>
<feature type="transmembrane region" description="Helical" evidence="11">
    <location>
        <begin position="835"/>
        <end position="857"/>
    </location>
</feature>
<dbReference type="PANTHER" id="PTHR42861">
    <property type="entry name" value="CALCIUM-TRANSPORTING ATPASE"/>
    <property type="match status" value="1"/>
</dbReference>
<dbReference type="SUPFAM" id="SSF81653">
    <property type="entry name" value="Calcium ATPase, transduction domain A"/>
    <property type="match status" value="1"/>
</dbReference>
<evidence type="ECO:0000256" key="4">
    <source>
        <dbReference type="ARBA" id="ARBA00022692"/>
    </source>
</evidence>
<feature type="transmembrane region" description="Helical" evidence="11">
    <location>
        <begin position="52"/>
        <end position="72"/>
    </location>
</feature>
<proteinExistence type="inferred from homology"/>
<comment type="similarity">
    <text evidence="2">Belongs to the cation transport ATPase (P-type) (TC 3.A.3) family. Type IIA subfamily.</text>
</comment>
<dbReference type="Gene3D" id="2.70.150.10">
    <property type="entry name" value="Calcium-transporting ATPase, cytoplasmic transduction domain A"/>
    <property type="match status" value="1"/>
</dbReference>
<dbReference type="InterPro" id="IPR036412">
    <property type="entry name" value="HAD-like_sf"/>
</dbReference>
<feature type="transmembrane region" description="Helical" evidence="11">
    <location>
        <begin position="869"/>
        <end position="891"/>
    </location>
</feature>
<feature type="transmembrane region" description="Helical" evidence="11">
    <location>
        <begin position="254"/>
        <end position="273"/>
    </location>
</feature>
<feature type="transmembrane region" description="Helical" evidence="11">
    <location>
        <begin position="84"/>
        <end position="106"/>
    </location>
</feature>
<keyword evidence="4 11" id="KW-0812">Transmembrane</keyword>
<dbReference type="KEGG" id="mpul:BLA55_02125"/>
<feature type="domain" description="Cation-transporting P-type ATPase N-terminal" evidence="12">
    <location>
        <begin position="1"/>
        <end position="69"/>
    </location>
</feature>
<dbReference type="SMART" id="SM00831">
    <property type="entry name" value="Cation_ATPase_N"/>
    <property type="match status" value="1"/>
</dbReference>
<keyword evidence="9 11" id="KW-1133">Transmembrane helix</keyword>
<keyword evidence="8" id="KW-1278">Translocase</keyword>
<dbReference type="SFLD" id="SFLDS00003">
    <property type="entry name" value="Haloacid_Dehalogenase"/>
    <property type="match status" value="1"/>
</dbReference>
<evidence type="ECO:0000256" key="8">
    <source>
        <dbReference type="ARBA" id="ARBA00022967"/>
    </source>
</evidence>
<dbReference type="SUPFAM" id="SSF56784">
    <property type="entry name" value="HAD-like"/>
    <property type="match status" value="1"/>
</dbReference>
<dbReference type="SFLD" id="SFLDG00002">
    <property type="entry name" value="C1.7:_P-type_atpase_like"/>
    <property type="match status" value="1"/>
</dbReference>
<accession>A0A1L4FTA4</accession>
<feature type="transmembrane region" description="Helical" evidence="11">
    <location>
        <begin position="766"/>
        <end position="789"/>
    </location>
</feature>
<evidence type="ECO:0000256" key="11">
    <source>
        <dbReference type="SAM" id="Phobius"/>
    </source>
</evidence>
<keyword evidence="7" id="KW-0460">Magnesium</keyword>
<dbReference type="AlphaFoldDB" id="A0A1L4FTA4"/>
<dbReference type="InterPro" id="IPR006068">
    <property type="entry name" value="ATPase_P-typ_cation-transptr_C"/>
</dbReference>
<evidence type="ECO:0000256" key="2">
    <source>
        <dbReference type="ARBA" id="ARBA00005675"/>
    </source>
</evidence>
<feature type="transmembrane region" description="Helical" evidence="11">
    <location>
        <begin position="801"/>
        <end position="823"/>
    </location>
</feature>
<keyword evidence="5" id="KW-0547">Nucleotide-binding</keyword>
<dbReference type="GO" id="GO:0012505">
    <property type="term" value="C:endomembrane system"/>
    <property type="evidence" value="ECO:0007669"/>
    <property type="project" value="UniProtKB-SubCell"/>
</dbReference>
<dbReference type="PROSITE" id="PS00154">
    <property type="entry name" value="ATPASE_E1_E2"/>
    <property type="match status" value="1"/>
</dbReference>
<organism evidence="13 14">
    <name type="scientific">Mycoplasmopsis pullorum</name>
    <dbReference type="NCBI Taxonomy" id="48003"/>
    <lineage>
        <taxon>Bacteria</taxon>
        <taxon>Bacillati</taxon>
        <taxon>Mycoplasmatota</taxon>
        <taxon>Mycoplasmoidales</taxon>
        <taxon>Metamycoplasmataceae</taxon>
        <taxon>Mycoplasmopsis</taxon>
    </lineage>
</organism>
<dbReference type="NCBIfam" id="TIGR01494">
    <property type="entry name" value="ATPase_P-type"/>
    <property type="match status" value="3"/>
</dbReference>
<evidence type="ECO:0000256" key="6">
    <source>
        <dbReference type="ARBA" id="ARBA00022840"/>
    </source>
</evidence>
<evidence type="ECO:0000313" key="13">
    <source>
        <dbReference type="EMBL" id="APJ38828.1"/>
    </source>
</evidence>
<evidence type="ECO:0000256" key="5">
    <source>
        <dbReference type="ARBA" id="ARBA00022741"/>
    </source>
</evidence>
<sequence length="901" mass="98949">MDTNISELNTNPETGLTSQEVLKNRELFGENILKTHKKINPFIAFLNQFKDFMIILLLIAACASISVTIWEHVSGHLVDKTDKIIAYTEPAIILLVVVLNSMLGAYQEVKSDQAVRALEKINEQNAKVLRDGRVQNIPAVDIVPGDILIVEAGDTISADAKLIQSFNLMTVESSLTGESVPVSKDFKFVPQDEKIIAEQKNKIFSGTYVTNGRGVAIVYATGKGTVIGQINKMIQEEEQQITPLQIKLNKLSKIFGYSGIALLFLSLIIQILLSNSLTGDWAKADVYTNSLITSISLAVAAIPEGLIPFTTVILAIGVSWMAKNNAIVKNLPAIEALGSTNVICSDKTGTLTQNKMVVQNLFYKNHLLKDDNSKTDFNELVKKFILCSDAEVHWQNNKFEEVGDPTETGVLIYGYEKGIIKSDLFQTYKKIGALPFDSDRKMMSVLIEMDTHNLLITKGAPDVIFSRLTNSNDQAVHVNEEWSNQAYRVLAVATKKLPKSQNSISLDDENNFDFEGLVALIDPPREEVKASILEAKNAGIKTVMITGDHLTTAVAIGKQLGIYNDSDLVITGAQLAQMSQEELINQVQSISIYARVNPEDKLRIVKAWQHHDKVVAMTGDGVNDAPALKASDIGCAMGITGTDVSKQAANVILTDDNFSTITKAVKSGREIYDKIKTVVLNLLISSITEIIVMLVGLFAFRFIFKDSIGQAEFWILSASQLLWINLLTHGLPAIALGMVHSGDNVMNRAPYSKNETIFSRGMGTNLIIQSVTLSILSLVSYGIVGMIAQQNNIQGVEFIKLTSTACFVTMGIGASLSSLNLMSKKNLILCSFKQFYLVYLASVFSLFCVLAAAYIPGLNSVFKMFTGEYIAIYVYIPILLGLGLNMMNEVIKVFNNFILKK</sequence>
<dbReference type="InterPro" id="IPR023214">
    <property type="entry name" value="HAD_sf"/>
</dbReference>
<dbReference type="InterPro" id="IPR018303">
    <property type="entry name" value="ATPase_P-typ_P_site"/>
</dbReference>
<dbReference type="Gene3D" id="3.40.1110.10">
    <property type="entry name" value="Calcium-transporting ATPase, cytoplasmic domain N"/>
    <property type="match status" value="1"/>
</dbReference>
<gene>
    <name evidence="13" type="ORF">BLA55_02125</name>
</gene>
<evidence type="ECO:0000256" key="3">
    <source>
        <dbReference type="ARBA" id="ARBA00022553"/>
    </source>
</evidence>
<dbReference type="InterPro" id="IPR001757">
    <property type="entry name" value="P_typ_ATPase"/>
</dbReference>